<reference evidence="12 13" key="1">
    <citation type="submission" date="2024-01" db="EMBL/GenBank/DDBJ databases">
        <title>A draft genome for the cacao thread blight pathogen Marasmiellus scandens.</title>
        <authorList>
            <person name="Baruah I.K."/>
            <person name="Leung J."/>
            <person name="Bukari Y."/>
            <person name="Amoako-Attah I."/>
            <person name="Meinhardt L.W."/>
            <person name="Bailey B.A."/>
            <person name="Cohen S.P."/>
        </authorList>
    </citation>
    <scope>NUCLEOTIDE SEQUENCE [LARGE SCALE GENOMIC DNA]</scope>
    <source>
        <strain evidence="12 13">GH-19</strain>
    </source>
</reference>
<keyword evidence="9" id="KW-0999">Mitochondrion inner membrane</keyword>
<keyword evidence="7 9" id="KW-0496">Mitochondrion</keyword>
<evidence type="ECO:0000256" key="1">
    <source>
        <dbReference type="ARBA" id="ARBA00003064"/>
    </source>
</evidence>
<evidence type="ECO:0000256" key="4">
    <source>
        <dbReference type="ARBA" id="ARBA00011351"/>
    </source>
</evidence>
<dbReference type="InterPro" id="IPR041752">
    <property type="entry name" value="Coa3"/>
</dbReference>
<evidence type="ECO:0000256" key="2">
    <source>
        <dbReference type="ARBA" id="ARBA00004304"/>
    </source>
</evidence>
<comment type="subunit">
    <text evidence="4 9">Component of 250-400 kDa complexes called cytochrome oxidase assembly intermediates or COA complexes.</text>
</comment>
<keyword evidence="8 9" id="KW-0472">Membrane</keyword>
<protein>
    <recommendedName>
        <fullName evidence="9">Cytochrome c oxidase assembly factor 3</fullName>
    </recommendedName>
</protein>
<evidence type="ECO:0000256" key="10">
    <source>
        <dbReference type="SAM" id="MobiDB-lite"/>
    </source>
</evidence>
<dbReference type="EMBL" id="JBANRG010000002">
    <property type="protein sequence ID" value="KAK7470237.1"/>
    <property type="molecule type" value="Genomic_DNA"/>
</dbReference>
<keyword evidence="5 9" id="KW-0812">Transmembrane</keyword>
<keyword evidence="6 9" id="KW-1133">Transmembrane helix</keyword>
<evidence type="ECO:0000256" key="3">
    <source>
        <dbReference type="ARBA" id="ARBA00007035"/>
    </source>
</evidence>
<dbReference type="Proteomes" id="UP001498398">
    <property type="component" value="Unassembled WGS sequence"/>
</dbReference>
<accession>A0ABR1K3R1</accession>
<evidence type="ECO:0000259" key="11">
    <source>
        <dbReference type="Pfam" id="PF09813"/>
    </source>
</evidence>
<organism evidence="12 13">
    <name type="scientific">Marasmiellus scandens</name>
    <dbReference type="NCBI Taxonomy" id="2682957"/>
    <lineage>
        <taxon>Eukaryota</taxon>
        <taxon>Fungi</taxon>
        <taxon>Dikarya</taxon>
        <taxon>Basidiomycota</taxon>
        <taxon>Agaricomycotina</taxon>
        <taxon>Agaricomycetes</taxon>
        <taxon>Agaricomycetidae</taxon>
        <taxon>Agaricales</taxon>
        <taxon>Marasmiineae</taxon>
        <taxon>Omphalotaceae</taxon>
        <taxon>Marasmiellus</taxon>
    </lineage>
</organism>
<comment type="caution">
    <text evidence="12">The sequence shown here is derived from an EMBL/GenBank/DDBJ whole genome shotgun (WGS) entry which is preliminary data.</text>
</comment>
<evidence type="ECO:0000256" key="9">
    <source>
        <dbReference type="RuleBase" id="RU367056"/>
    </source>
</evidence>
<evidence type="ECO:0000313" key="13">
    <source>
        <dbReference type="Proteomes" id="UP001498398"/>
    </source>
</evidence>
<evidence type="ECO:0000256" key="8">
    <source>
        <dbReference type="ARBA" id="ARBA00023136"/>
    </source>
</evidence>
<feature type="region of interest" description="Disordered" evidence="10">
    <location>
        <begin position="120"/>
        <end position="151"/>
    </location>
</feature>
<keyword evidence="13" id="KW-1185">Reference proteome</keyword>
<feature type="domain" description="Cytochrome c oxidase assembly factor 3 mitochondrial coiled-coil" evidence="11">
    <location>
        <begin position="29"/>
        <end position="75"/>
    </location>
</feature>
<dbReference type="PANTHER" id="PTHR15642:SF3">
    <property type="entry name" value="CYTOCHROME C OXIDASE ASSEMBLY FACTOR 3 HOMOLOG, MITOCHONDRIAL"/>
    <property type="match status" value="1"/>
</dbReference>
<feature type="transmembrane region" description="Helical" evidence="9">
    <location>
        <begin position="37"/>
        <end position="58"/>
    </location>
</feature>
<gene>
    <name evidence="12" type="ORF">VKT23_001671</name>
</gene>
<dbReference type="InterPro" id="IPR018628">
    <property type="entry name" value="Coa3_CC"/>
</dbReference>
<comment type="function">
    <text evidence="1 9">Required for assembly of cytochrome c oxidase (complex IV).</text>
</comment>
<evidence type="ECO:0000313" key="12">
    <source>
        <dbReference type="EMBL" id="KAK7470237.1"/>
    </source>
</evidence>
<evidence type="ECO:0000256" key="7">
    <source>
        <dbReference type="ARBA" id="ARBA00023128"/>
    </source>
</evidence>
<comment type="similarity">
    <text evidence="3 9">Belongs to the COA3 family.</text>
</comment>
<dbReference type="PANTHER" id="PTHR15642">
    <property type="entry name" value="CYTOCHROME C OXIDASE ASSEMBLY FACTOR 3, MITOCHONDRIAL"/>
    <property type="match status" value="1"/>
</dbReference>
<dbReference type="Pfam" id="PF09813">
    <property type="entry name" value="Coa3_cc"/>
    <property type="match status" value="1"/>
</dbReference>
<sequence length="187" mass="20125">MEGWDTGRYVDPRKAAKSWRPKSGSMSPGLKRARQPFLFKNIATGVLLSTFVLGVYTYSIRAVKQDEFDDIDEEAKARAFAKQNESQLRQMESARGVLSVEEEKHTMEAAARAVASSIRGGSVSASGDTHLAPESKSLTAPTPTSAPAATTRGLLPKYLPFLLDSSSKSLVRGAPPVDNIGTVGGRR</sequence>
<evidence type="ECO:0000256" key="5">
    <source>
        <dbReference type="ARBA" id="ARBA00022692"/>
    </source>
</evidence>
<evidence type="ECO:0000256" key="6">
    <source>
        <dbReference type="ARBA" id="ARBA00022989"/>
    </source>
</evidence>
<comment type="subcellular location">
    <subcellularLocation>
        <location evidence="2">Mitochondrion membrane</location>
        <topology evidence="2">Single-pass membrane protein</topology>
    </subcellularLocation>
</comment>
<name>A0ABR1K3R1_9AGAR</name>
<feature type="compositionally biased region" description="Low complexity" evidence="10">
    <location>
        <begin position="139"/>
        <end position="151"/>
    </location>
</feature>
<proteinExistence type="inferred from homology"/>